<evidence type="ECO:0000256" key="5">
    <source>
        <dbReference type="ARBA" id="ARBA00022723"/>
    </source>
</evidence>
<keyword evidence="7" id="KW-0862">Zinc</keyword>
<keyword evidence="5" id="KW-0479">Metal-binding</keyword>
<evidence type="ECO:0000256" key="7">
    <source>
        <dbReference type="ARBA" id="ARBA00022833"/>
    </source>
</evidence>
<name>A0ABS8HKX9_9FIRM</name>
<evidence type="ECO:0000256" key="2">
    <source>
        <dbReference type="ARBA" id="ARBA00001947"/>
    </source>
</evidence>
<organism evidence="10 11">
    <name type="scientific">Pelosinus baikalensis</name>
    <dbReference type="NCBI Taxonomy" id="2892015"/>
    <lineage>
        <taxon>Bacteria</taxon>
        <taxon>Bacillati</taxon>
        <taxon>Bacillota</taxon>
        <taxon>Negativicutes</taxon>
        <taxon>Selenomonadales</taxon>
        <taxon>Sporomusaceae</taxon>
        <taxon>Pelosinus</taxon>
    </lineage>
</organism>
<dbReference type="PANTHER" id="PTHR11596:SF5">
    <property type="entry name" value="ALKALINE PHOSPHATASE"/>
    <property type="match status" value="1"/>
</dbReference>
<dbReference type="RefSeq" id="WP_229533381.1">
    <property type="nucleotide sequence ID" value="NZ_JAJHJB010000001.1"/>
</dbReference>
<dbReference type="Proteomes" id="UP001165492">
    <property type="component" value="Unassembled WGS sequence"/>
</dbReference>
<evidence type="ECO:0000256" key="1">
    <source>
        <dbReference type="ARBA" id="ARBA00001946"/>
    </source>
</evidence>
<comment type="cofactor">
    <cofactor evidence="1">
        <name>Mg(2+)</name>
        <dbReference type="ChEBI" id="CHEBI:18420"/>
    </cofactor>
</comment>
<comment type="caution">
    <text evidence="10">The sequence shown here is derived from an EMBL/GenBank/DDBJ whole genome shotgun (WGS) entry which is preliminary data.</text>
</comment>
<dbReference type="Pfam" id="PF00245">
    <property type="entry name" value="Alk_phosphatase"/>
    <property type="match status" value="1"/>
</dbReference>
<keyword evidence="6" id="KW-0378">Hydrolase</keyword>
<reference evidence="10" key="1">
    <citation type="submission" date="2021-11" db="EMBL/GenBank/DDBJ databases">
        <title>Description of a new species Pelosinus isolated from the bottom sediments of Lake Baikal.</title>
        <authorList>
            <person name="Zakharyuk A."/>
        </authorList>
    </citation>
    <scope>NUCLEOTIDE SEQUENCE</scope>
    <source>
        <strain evidence="10">Bkl1</strain>
    </source>
</reference>
<dbReference type="Gene3D" id="3.40.720.10">
    <property type="entry name" value="Alkaline Phosphatase, subunit A"/>
    <property type="match status" value="1"/>
</dbReference>
<keyword evidence="11" id="KW-1185">Reference proteome</keyword>
<dbReference type="InterPro" id="IPR018299">
    <property type="entry name" value="Alkaline_phosphatase_AS"/>
</dbReference>
<evidence type="ECO:0000256" key="3">
    <source>
        <dbReference type="ARBA" id="ARBA00005984"/>
    </source>
</evidence>
<comment type="similarity">
    <text evidence="3 9">Belongs to the alkaline phosphatase family.</text>
</comment>
<dbReference type="PRINTS" id="PR00113">
    <property type="entry name" value="ALKPHPHTASE"/>
</dbReference>
<evidence type="ECO:0000256" key="4">
    <source>
        <dbReference type="ARBA" id="ARBA00022553"/>
    </source>
</evidence>
<proteinExistence type="inferred from homology"/>
<dbReference type="CDD" id="cd16012">
    <property type="entry name" value="ALP"/>
    <property type="match status" value="1"/>
</dbReference>
<dbReference type="InterPro" id="IPR001952">
    <property type="entry name" value="Alkaline_phosphatase"/>
</dbReference>
<dbReference type="Gene3D" id="1.10.60.40">
    <property type="match status" value="1"/>
</dbReference>
<dbReference type="SMART" id="SM00098">
    <property type="entry name" value="alkPPc"/>
    <property type="match status" value="1"/>
</dbReference>
<dbReference type="InterPro" id="IPR017850">
    <property type="entry name" value="Alkaline_phosphatase_core_sf"/>
</dbReference>
<gene>
    <name evidence="10" type="ORF">LMF89_00495</name>
</gene>
<dbReference type="EMBL" id="JAJHJB010000001">
    <property type="protein sequence ID" value="MCC5463837.1"/>
    <property type="molecule type" value="Genomic_DNA"/>
</dbReference>
<comment type="cofactor">
    <cofactor evidence="2">
        <name>Zn(2+)</name>
        <dbReference type="ChEBI" id="CHEBI:29105"/>
    </cofactor>
</comment>
<dbReference type="PANTHER" id="PTHR11596">
    <property type="entry name" value="ALKALINE PHOSPHATASE"/>
    <property type="match status" value="1"/>
</dbReference>
<dbReference type="PROSITE" id="PS00123">
    <property type="entry name" value="ALKALINE_PHOSPHATASE"/>
    <property type="match status" value="1"/>
</dbReference>
<protein>
    <submittedName>
        <fullName evidence="10">Alkaline phosphatase</fullName>
    </submittedName>
</protein>
<evidence type="ECO:0000313" key="11">
    <source>
        <dbReference type="Proteomes" id="UP001165492"/>
    </source>
</evidence>
<evidence type="ECO:0000313" key="10">
    <source>
        <dbReference type="EMBL" id="MCC5463837.1"/>
    </source>
</evidence>
<evidence type="ECO:0000256" key="9">
    <source>
        <dbReference type="RuleBase" id="RU003946"/>
    </source>
</evidence>
<sequence length="492" mass="54022">MQKRVKWLSFSLVIVTLLVLIVSAFPKQEIVNAGVENGYYGKKPKYVFYFIGDGMGMPQITSTEIFKGTLSSNNPMNKESLSFTVFPNVGIQTTHSANTFITDSAAAGTALATGYKTNNNILGMDPTKQIKFRSMAEMAKEKGMKVGIVSSVSIDHATPAVFYAHEASRKNLYEIAISLGDSGFDYFAGGGLLSPTGPKKDKPNALEIAKQKGYKIVNTQEDVMALTKNDGKIIAFSTELAADSAMQYDIDRKDRVSLADYTKKGIELLDNPNGFFMMVEGGKIDWACHANDAATTVRDVMAFDNAIMEALAFYAKHPNETLIVVTGDHETGGMTVGFAGTQYETFYNKINKQTLSFEEFDKAIKNYRDTVGPNGANLEDWLPVLSERFGLTELSDYDKSRLKDSLAASMIDPKKRSKNEQAYLLYGGYEPFSVTTTHILNQKAGIGWTTYAHTGVAIPVYAQGIGGELFQGSYDNTDVAKKIMNIMGLKFQ</sequence>
<accession>A0ABS8HKX9</accession>
<dbReference type="SUPFAM" id="SSF53649">
    <property type="entry name" value="Alkaline phosphatase-like"/>
    <property type="match status" value="1"/>
</dbReference>
<evidence type="ECO:0000256" key="6">
    <source>
        <dbReference type="ARBA" id="ARBA00022801"/>
    </source>
</evidence>
<keyword evidence="4" id="KW-0597">Phosphoprotein</keyword>
<evidence type="ECO:0000256" key="8">
    <source>
        <dbReference type="ARBA" id="ARBA00022842"/>
    </source>
</evidence>
<keyword evidence="8" id="KW-0460">Magnesium</keyword>